<comment type="caution">
    <text evidence="1">The sequence shown here is derived from an EMBL/GenBank/DDBJ whole genome shotgun (WGS) entry which is preliminary data.</text>
</comment>
<keyword evidence="1" id="KW-0496">Mitochondrion</keyword>
<accession>A0A101LY81</accession>
<evidence type="ECO:0000313" key="1">
    <source>
        <dbReference type="EMBL" id="KUM47530.1"/>
    </source>
</evidence>
<geneLocation type="mitochondrion" evidence="1"/>
<name>A0A101LY81_PICGL</name>
<sequence length="115" mass="12323">MKGAFSLFSGKIERAGMLERVLLSHQLGTWGTSPLSGSNDGVVFSSRLCDYSGGLGWSGSLGDSIGSILLHYRFQSLKSISLPPPWLALQGRINRKAWAPRAVCAVSVGEGSKWL</sequence>
<protein>
    <submittedName>
        <fullName evidence="1">Uncharacterized protein</fullName>
    </submittedName>
</protein>
<dbReference type="AlphaFoldDB" id="A0A101LY81"/>
<gene>
    <name evidence="1" type="ORF">ABT39_MTgene5716</name>
</gene>
<dbReference type="EMBL" id="LKAM01000007">
    <property type="protein sequence ID" value="KUM47530.1"/>
    <property type="molecule type" value="Genomic_DNA"/>
</dbReference>
<organism evidence="1">
    <name type="scientific">Picea glauca</name>
    <name type="common">White spruce</name>
    <name type="synonym">Pinus glauca</name>
    <dbReference type="NCBI Taxonomy" id="3330"/>
    <lineage>
        <taxon>Eukaryota</taxon>
        <taxon>Viridiplantae</taxon>
        <taxon>Streptophyta</taxon>
        <taxon>Embryophyta</taxon>
        <taxon>Tracheophyta</taxon>
        <taxon>Spermatophyta</taxon>
        <taxon>Pinopsida</taxon>
        <taxon>Pinidae</taxon>
        <taxon>Conifers I</taxon>
        <taxon>Pinales</taxon>
        <taxon>Pinaceae</taxon>
        <taxon>Picea</taxon>
    </lineage>
</organism>
<reference evidence="1" key="1">
    <citation type="journal article" date="2015" name="Genome Biol. Evol.">
        <title>Organellar Genomes of White Spruce (Picea glauca): Assembly and Annotation.</title>
        <authorList>
            <person name="Jackman S.D."/>
            <person name="Warren R.L."/>
            <person name="Gibb E.A."/>
            <person name="Vandervalk B.P."/>
            <person name="Mohamadi H."/>
            <person name="Chu J."/>
            <person name="Raymond A."/>
            <person name="Pleasance S."/>
            <person name="Coope R."/>
            <person name="Wildung M.R."/>
            <person name="Ritland C.E."/>
            <person name="Bousquet J."/>
            <person name="Jones S.J."/>
            <person name="Bohlmann J."/>
            <person name="Birol I."/>
        </authorList>
    </citation>
    <scope>NUCLEOTIDE SEQUENCE [LARGE SCALE GENOMIC DNA]</scope>
    <source>
        <tissue evidence="1">Flushing bud</tissue>
    </source>
</reference>
<proteinExistence type="predicted"/>